<evidence type="ECO:0000259" key="2">
    <source>
        <dbReference type="Pfam" id="PF24355"/>
    </source>
</evidence>
<dbReference type="EMBL" id="HF935778">
    <property type="protein sequence ID" value="CCX13086.1"/>
    <property type="molecule type" value="Genomic_DNA"/>
</dbReference>
<feature type="compositionally biased region" description="Basic and acidic residues" evidence="1">
    <location>
        <begin position="542"/>
        <end position="556"/>
    </location>
</feature>
<feature type="compositionally biased region" description="Basic residues" evidence="1">
    <location>
        <begin position="630"/>
        <end position="639"/>
    </location>
</feature>
<dbReference type="InterPro" id="IPR055936">
    <property type="entry name" value="DUF7514"/>
</dbReference>
<proteinExistence type="predicted"/>
<dbReference type="OrthoDB" id="5413703at2759"/>
<feature type="compositionally biased region" description="Pro residues" evidence="1">
    <location>
        <begin position="563"/>
        <end position="576"/>
    </location>
</feature>
<dbReference type="STRING" id="1076935.U4LK65"/>
<feature type="compositionally biased region" description="Pro residues" evidence="1">
    <location>
        <begin position="90"/>
        <end position="108"/>
    </location>
</feature>
<feature type="compositionally biased region" description="Polar residues" evidence="1">
    <location>
        <begin position="266"/>
        <end position="276"/>
    </location>
</feature>
<feature type="compositionally biased region" description="Polar residues" evidence="1">
    <location>
        <begin position="492"/>
        <end position="505"/>
    </location>
</feature>
<keyword evidence="4" id="KW-1185">Reference proteome</keyword>
<dbReference type="AlphaFoldDB" id="U4LK65"/>
<feature type="compositionally biased region" description="Basic and acidic residues" evidence="1">
    <location>
        <begin position="578"/>
        <end position="595"/>
    </location>
</feature>
<feature type="compositionally biased region" description="Pro residues" evidence="1">
    <location>
        <begin position="55"/>
        <end position="82"/>
    </location>
</feature>
<dbReference type="Pfam" id="PF24355">
    <property type="entry name" value="DUF7514"/>
    <property type="match status" value="1"/>
</dbReference>
<dbReference type="eggNOG" id="ENOG502S6DG">
    <property type="taxonomic scope" value="Eukaryota"/>
</dbReference>
<sequence length="750" mass="81610">MAYPYPYPVDPARAAYYGHPPPPGYPVAGYPPPAPPAPQSPTAPPPARPHTTAPFPSPSQYGPPPGYYGAPPPGSGHPPPTPSAAGPPSGAYPPAPAPAPAPGPPPSGPSGADYQNMSADQLSSLIEQLKMAKESKTSPAPAPAQLSPHGHPDHAPPPRIDTQMQHPHVPHGVPQSARGHYPYPYPHYPPYPKPASHSGEVSPPAPPPQGYHRPGSKTPGPHPGSFYPPPGAERASPPPAPAPPQSKTPAPPGERRPEPPPRKVSEQPSEMSFSSGGSAGYQWDMARAYENWGKHLVDIKPDTREPSPSVMLKALLRSIAEYIIHVMQPKDTYVVTIGKLVDFYAQFAVQQEPVDWTTFFHGRSPKTLSDMFLDMNIEHHLIQSRHGMAPTEPAMTVAGFENWMMTLLMTDPSREHERLCKIISQCTLYDRARACEFPKLLPRECFPTKPDHQIVAGWDDTLKEYPEDLDNERKVPLSLPAPKERRRRYSTHDSLPTGSNTSRTDSPPPPPVPPGPPSATNRNRMSRGFPGKPPTDPADFYPEDKGKESPTDERYGRGRYGPGPGPAPAPGPPPGPWARDREDFSRPPPGRDDLNPRPTLGEDPARPPTRSRSVKAPKAHAGSDKEAGRGRPKRGRSVARRRDDSPYGSEDEDYDEGRHYRGDGLYDSPPAHYHHHPGHPHPREPSRGPPKSRAPPPPPPGPGTPPEKDIRDFTYQDQYENAAGGGRRPHRNSDAGYRKSGTTSRYAAGF</sequence>
<dbReference type="OMA" id="EYPVEQD"/>
<feature type="region of interest" description="Disordered" evidence="1">
    <location>
        <begin position="467"/>
        <end position="750"/>
    </location>
</feature>
<feature type="compositionally biased region" description="Pro residues" evidence="1">
    <location>
        <begin position="19"/>
        <end position="48"/>
    </location>
</feature>
<feature type="compositionally biased region" description="Pro residues" evidence="1">
    <location>
        <begin position="183"/>
        <end position="193"/>
    </location>
</feature>
<accession>U4LK65</accession>
<name>U4LK65_PYROM</name>
<evidence type="ECO:0000313" key="4">
    <source>
        <dbReference type="Proteomes" id="UP000018144"/>
    </source>
</evidence>
<protein>
    <recommendedName>
        <fullName evidence="2">DUF7514 domain-containing protein</fullName>
    </recommendedName>
</protein>
<reference evidence="3 4" key="1">
    <citation type="journal article" date="2013" name="PLoS Genet.">
        <title>The genome and development-dependent transcriptomes of Pyronema confluens: a window into fungal evolution.</title>
        <authorList>
            <person name="Traeger S."/>
            <person name="Altegoer F."/>
            <person name="Freitag M."/>
            <person name="Gabaldon T."/>
            <person name="Kempken F."/>
            <person name="Kumar A."/>
            <person name="Marcet-Houben M."/>
            <person name="Poggeler S."/>
            <person name="Stajich J.E."/>
            <person name="Nowrousian M."/>
        </authorList>
    </citation>
    <scope>NUCLEOTIDE SEQUENCE [LARGE SCALE GENOMIC DNA]</scope>
    <source>
        <strain evidence="4">CBS 100304</strain>
        <tissue evidence="3">Vegetative mycelium</tissue>
    </source>
</reference>
<feature type="compositionally biased region" description="Pro residues" evidence="1">
    <location>
        <begin position="506"/>
        <end position="517"/>
    </location>
</feature>
<organism evidence="3 4">
    <name type="scientific">Pyronema omphalodes (strain CBS 100304)</name>
    <name type="common">Pyronema confluens</name>
    <dbReference type="NCBI Taxonomy" id="1076935"/>
    <lineage>
        <taxon>Eukaryota</taxon>
        <taxon>Fungi</taxon>
        <taxon>Dikarya</taxon>
        <taxon>Ascomycota</taxon>
        <taxon>Pezizomycotina</taxon>
        <taxon>Pezizomycetes</taxon>
        <taxon>Pezizales</taxon>
        <taxon>Pyronemataceae</taxon>
        <taxon>Pyronema</taxon>
    </lineage>
</organism>
<feature type="compositionally biased region" description="Polar residues" evidence="1">
    <location>
        <begin position="740"/>
        <end position="750"/>
    </location>
</feature>
<dbReference type="Proteomes" id="UP000018144">
    <property type="component" value="Unassembled WGS sequence"/>
</dbReference>
<feature type="domain" description="DUF7514" evidence="2">
    <location>
        <begin position="305"/>
        <end position="459"/>
    </location>
</feature>
<feature type="compositionally biased region" description="Basic and acidic residues" evidence="1">
    <location>
        <begin position="253"/>
        <end position="265"/>
    </location>
</feature>
<feature type="compositionally biased region" description="Pro residues" evidence="1">
    <location>
        <begin position="692"/>
        <end position="705"/>
    </location>
</feature>
<evidence type="ECO:0000256" key="1">
    <source>
        <dbReference type="SAM" id="MobiDB-lite"/>
    </source>
</evidence>
<gene>
    <name evidence="3" type="ORF">PCON_12679</name>
</gene>
<evidence type="ECO:0000313" key="3">
    <source>
        <dbReference type="EMBL" id="CCX13086.1"/>
    </source>
</evidence>
<feature type="compositionally biased region" description="Polar residues" evidence="1">
    <location>
        <begin position="113"/>
        <end position="126"/>
    </location>
</feature>
<feature type="region of interest" description="Disordered" evidence="1">
    <location>
        <begin position="16"/>
        <end position="278"/>
    </location>
</feature>
<feature type="compositionally biased region" description="Pro residues" evidence="1">
    <location>
        <begin position="220"/>
        <end position="252"/>
    </location>
</feature>